<protein>
    <recommendedName>
        <fullName evidence="1">MULE transposase domain-containing protein</fullName>
    </recommendedName>
</protein>
<feature type="domain" description="MULE transposase" evidence="1">
    <location>
        <begin position="15"/>
        <end position="103"/>
    </location>
</feature>
<accession>A0A9R1VIL5</accession>
<dbReference type="InterPro" id="IPR018289">
    <property type="entry name" value="MULE_transposase_dom"/>
</dbReference>
<dbReference type="PANTHER" id="PTHR47718:SF12">
    <property type="entry name" value="PROTEIN FAR1-RELATED SEQUENCE"/>
    <property type="match status" value="1"/>
</dbReference>
<dbReference type="Pfam" id="PF10551">
    <property type="entry name" value="MULE"/>
    <property type="match status" value="1"/>
</dbReference>
<gene>
    <name evidence="2" type="ORF">LSAT_V11C500284060</name>
</gene>
<dbReference type="PANTHER" id="PTHR47718">
    <property type="entry name" value="OS01G0519700 PROTEIN"/>
    <property type="match status" value="1"/>
</dbReference>
<evidence type="ECO:0000313" key="3">
    <source>
        <dbReference type="Proteomes" id="UP000235145"/>
    </source>
</evidence>
<proteinExistence type="predicted"/>
<name>A0A9R1VIL5_LACSA</name>
<keyword evidence="3" id="KW-1185">Reference proteome</keyword>
<reference evidence="2 3" key="1">
    <citation type="journal article" date="2017" name="Nat. Commun.">
        <title>Genome assembly with in vitro proximity ligation data and whole-genome triplication in lettuce.</title>
        <authorList>
            <person name="Reyes-Chin-Wo S."/>
            <person name="Wang Z."/>
            <person name="Yang X."/>
            <person name="Kozik A."/>
            <person name="Arikit S."/>
            <person name="Song C."/>
            <person name="Xia L."/>
            <person name="Froenicke L."/>
            <person name="Lavelle D.O."/>
            <person name="Truco M.J."/>
            <person name="Xia R."/>
            <person name="Zhu S."/>
            <person name="Xu C."/>
            <person name="Xu H."/>
            <person name="Xu X."/>
            <person name="Cox K."/>
            <person name="Korf I."/>
            <person name="Meyers B.C."/>
            <person name="Michelmore R.W."/>
        </authorList>
    </citation>
    <scope>NUCLEOTIDE SEQUENCE [LARGE SCALE GENOMIC DNA]</scope>
    <source>
        <strain evidence="3">cv. Salinas</strain>
        <tissue evidence="2">Seedlings</tissue>
    </source>
</reference>
<evidence type="ECO:0000313" key="2">
    <source>
        <dbReference type="EMBL" id="KAJ0205422.1"/>
    </source>
</evidence>
<dbReference type="Proteomes" id="UP000235145">
    <property type="component" value="Unassembled WGS sequence"/>
</dbReference>
<dbReference type="EMBL" id="NBSK02000005">
    <property type="protein sequence ID" value="KAJ0205422.1"/>
    <property type="molecule type" value="Genomic_DNA"/>
</dbReference>
<evidence type="ECO:0000259" key="1">
    <source>
        <dbReference type="Pfam" id="PF10551"/>
    </source>
</evidence>
<dbReference type="AlphaFoldDB" id="A0A9R1VIL5"/>
<organism evidence="2 3">
    <name type="scientific">Lactuca sativa</name>
    <name type="common">Garden lettuce</name>
    <dbReference type="NCBI Taxonomy" id="4236"/>
    <lineage>
        <taxon>Eukaryota</taxon>
        <taxon>Viridiplantae</taxon>
        <taxon>Streptophyta</taxon>
        <taxon>Embryophyta</taxon>
        <taxon>Tracheophyta</taxon>
        <taxon>Spermatophyta</taxon>
        <taxon>Magnoliopsida</taxon>
        <taxon>eudicotyledons</taxon>
        <taxon>Gunneridae</taxon>
        <taxon>Pentapetalae</taxon>
        <taxon>asterids</taxon>
        <taxon>campanulids</taxon>
        <taxon>Asterales</taxon>
        <taxon>Asteraceae</taxon>
        <taxon>Cichorioideae</taxon>
        <taxon>Cichorieae</taxon>
        <taxon>Lactucinae</taxon>
        <taxon>Lactuca</taxon>
    </lineage>
</organism>
<sequence length="153" mass="17839">MEITQIRFTYQEPGATYRTNRYNMIFVPFTAINNHEKTINVGVGLISDETIESYSWLLEAFLSSHKKKPTMILSDIDVALSSSIGKVFQGCTHRLCMWHIMSKMPSKIDADLVSNSDFKKRINQLVWNMNIEPSEFENKWDLMLNEFHLKDNK</sequence>
<comment type="caution">
    <text evidence="2">The sequence shown here is derived from an EMBL/GenBank/DDBJ whole genome shotgun (WGS) entry which is preliminary data.</text>
</comment>